<protein>
    <recommendedName>
        <fullName evidence="3">Prepilin type IV endopeptidase peptidase domain-containing protein</fullName>
    </recommendedName>
</protein>
<evidence type="ECO:0000259" key="3">
    <source>
        <dbReference type="Pfam" id="PF01478"/>
    </source>
</evidence>
<comment type="caution">
    <text evidence="4">The sequence shown here is derived from an EMBL/GenBank/DDBJ whole genome shotgun (WGS) entry which is preliminary data.</text>
</comment>
<dbReference type="EMBL" id="CAJNAU010000007">
    <property type="protein sequence ID" value="CAE6716480.1"/>
    <property type="molecule type" value="Genomic_DNA"/>
</dbReference>
<dbReference type="Pfam" id="PF01478">
    <property type="entry name" value="Peptidase_A24"/>
    <property type="match status" value="1"/>
</dbReference>
<dbReference type="PANTHER" id="PTHR30487">
    <property type="entry name" value="TYPE 4 PREPILIN-LIKE PROTEINS LEADER PEPTIDE-PROCESSING ENZYME"/>
    <property type="match status" value="1"/>
</dbReference>
<evidence type="ECO:0000256" key="1">
    <source>
        <dbReference type="ARBA" id="ARBA00005801"/>
    </source>
</evidence>
<dbReference type="PANTHER" id="PTHR30487:SF0">
    <property type="entry name" value="PREPILIN LEADER PEPTIDASE_N-METHYLTRANSFERASE-RELATED"/>
    <property type="match status" value="1"/>
</dbReference>
<feature type="transmembrane region" description="Helical" evidence="2">
    <location>
        <begin position="57"/>
        <end position="80"/>
    </location>
</feature>
<sequence length="166" mass="17597">MNVSFTLLLFLAWAGWVAVCDIRSRRISNALVVAGLVAAFACAVSGHSPFGLSNKQAAIGASVGFVALMPFFAMGVMGAADVKVFAVLGAWCGVSMLFNLWMVASIVSGVHALYLLVASRTRIATLFQRRAPTFALGHRRATPFAACLTVPMIVWLGSQVMTGAMR</sequence>
<reference evidence="4 5" key="1">
    <citation type="submission" date="2021-02" db="EMBL/GenBank/DDBJ databases">
        <authorList>
            <person name="Vanwijnsberghe S."/>
        </authorList>
    </citation>
    <scope>NUCLEOTIDE SEQUENCE [LARGE SCALE GENOMIC DNA]</scope>
    <source>
        <strain evidence="4 5">R-69658</strain>
    </source>
</reference>
<accession>A0ABM8QUR9</accession>
<keyword evidence="2" id="KW-1133">Transmembrane helix</keyword>
<feature type="transmembrane region" description="Helical" evidence="2">
    <location>
        <begin position="140"/>
        <end position="158"/>
    </location>
</feature>
<evidence type="ECO:0000313" key="5">
    <source>
        <dbReference type="Proteomes" id="UP000674425"/>
    </source>
</evidence>
<keyword evidence="2" id="KW-0472">Membrane</keyword>
<keyword evidence="5" id="KW-1185">Reference proteome</keyword>
<dbReference type="RefSeq" id="WP_200618540.1">
    <property type="nucleotide sequence ID" value="NZ_CAJNAU010000007.1"/>
</dbReference>
<dbReference type="Gene3D" id="1.20.120.1220">
    <property type="match status" value="1"/>
</dbReference>
<dbReference type="InterPro" id="IPR050882">
    <property type="entry name" value="Prepilin_peptidase/N-MTase"/>
</dbReference>
<evidence type="ECO:0000256" key="2">
    <source>
        <dbReference type="SAM" id="Phobius"/>
    </source>
</evidence>
<name>A0ABM8QUR9_9BURK</name>
<feature type="transmembrane region" description="Helical" evidence="2">
    <location>
        <begin position="30"/>
        <end position="50"/>
    </location>
</feature>
<organism evidence="4 5">
    <name type="scientific">Paraburkholderia aspalathi</name>
    <dbReference type="NCBI Taxonomy" id="1324617"/>
    <lineage>
        <taxon>Bacteria</taxon>
        <taxon>Pseudomonadati</taxon>
        <taxon>Pseudomonadota</taxon>
        <taxon>Betaproteobacteria</taxon>
        <taxon>Burkholderiales</taxon>
        <taxon>Burkholderiaceae</taxon>
        <taxon>Paraburkholderia</taxon>
    </lineage>
</organism>
<comment type="similarity">
    <text evidence="1">Belongs to the peptidase A24 family.</text>
</comment>
<proteinExistence type="inferred from homology"/>
<gene>
    <name evidence="4" type="ORF">R69658_01148</name>
</gene>
<feature type="domain" description="Prepilin type IV endopeptidase peptidase" evidence="3">
    <location>
        <begin position="8"/>
        <end position="112"/>
    </location>
</feature>
<dbReference type="InterPro" id="IPR000045">
    <property type="entry name" value="Prepilin_IV_endopep_pep"/>
</dbReference>
<dbReference type="Proteomes" id="UP000674425">
    <property type="component" value="Unassembled WGS sequence"/>
</dbReference>
<feature type="transmembrane region" description="Helical" evidence="2">
    <location>
        <begin position="100"/>
        <end position="119"/>
    </location>
</feature>
<evidence type="ECO:0000313" key="4">
    <source>
        <dbReference type="EMBL" id="CAE6716480.1"/>
    </source>
</evidence>
<keyword evidence="2" id="KW-0812">Transmembrane</keyword>